<dbReference type="AlphaFoldDB" id="A0A0A9AL80"/>
<accession>A0A0A9AL80</accession>
<sequence>MTILPLGSLCKICVKNLTKITRMGNRVLNHSTKFQN</sequence>
<organism evidence="1">
    <name type="scientific">Arundo donax</name>
    <name type="common">Giant reed</name>
    <name type="synonym">Donax arundinaceus</name>
    <dbReference type="NCBI Taxonomy" id="35708"/>
    <lineage>
        <taxon>Eukaryota</taxon>
        <taxon>Viridiplantae</taxon>
        <taxon>Streptophyta</taxon>
        <taxon>Embryophyta</taxon>
        <taxon>Tracheophyta</taxon>
        <taxon>Spermatophyta</taxon>
        <taxon>Magnoliopsida</taxon>
        <taxon>Liliopsida</taxon>
        <taxon>Poales</taxon>
        <taxon>Poaceae</taxon>
        <taxon>PACMAD clade</taxon>
        <taxon>Arundinoideae</taxon>
        <taxon>Arundineae</taxon>
        <taxon>Arundo</taxon>
    </lineage>
</organism>
<proteinExistence type="predicted"/>
<reference evidence="1" key="2">
    <citation type="journal article" date="2015" name="Data Brief">
        <title>Shoot transcriptome of the giant reed, Arundo donax.</title>
        <authorList>
            <person name="Barrero R.A."/>
            <person name="Guerrero F.D."/>
            <person name="Moolhuijzen P."/>
            <person name="Goolsby J.A."/>
            <person name="Tidwell J."/>
            <person name="Bellgard S.E."/>
            <person name="Bellgard M.I."/>
        </authorList>
    </citation>
    <scope>NUCLEOTIDE SEQUENCE</scope>
    <source>
        <tissue evidence="1">Shoot tissue taken approximately 20 cm above the soil surface</tissue>
    </source>
</reference>
<protein>
    <submittedName>
        <fullName evidence="1">Uncharacterized protein</fullName>
    </submittedName>
</protein>
<reference evidence="1" key="1">
    <citation type="submission" date="2014-09" db="EMBL/GenBank/DDBJ databases">
        <authorList>
            <person name="Magalhaes I.L.F."/>
            <person name="Oliveira U."/>
            <person name="Santos F.R."/>
            <person name="Vidigal T.H.D.A."/>
            <person name="Brescovit A.D."/>
            <person name="Santos A.J."/>
        </authorList>
    </citation>
    <scope>NUCLEOTIDE SEQUENCE</scope>
    <source>
        <tissue evidence="1">Shoot tissue taken approximately 20 cm above the soil surface</tissue>
    </source>
</reference>
<name>A0A0A9AL80_ARUDO</name>
<evidence type="ECO:0000313" key="1">
    <source>
        <dbReference type="EMBL" id="JAD47857.1"/>
    </source>
</evidence>
<dbReference type="EMBL" id="GBRH01250038">
    <property type="protein sequence ID" value="JAD47857.1"/>
    <property type="molecule type" value="Transcribed_RNA"/>
</dbReference>